<evidence type="ECO:0000256" key="3">
    <source>
        <dbReference type="ARBA" id="ARBA00022989"/>
    </source>
</evidence>
<evidence type="ECO:0000259" key="7">
    <source>
        <dbReference type="Pfam" id="PF06305"/>
    </source>
</evidence>
<evidence type="ECO:0000256" key="1">
    <source>
        <dbReference type="ARBA" id="ARBA00022475"/>
    </source>
</evidence>
<feature type="domain" description="Lipopolysaccharide assembly protein A" evidence="7">
    <location>
        <begin position="22"/>
        <end position="74"/>
    </location>
</feature>
<dbReference type="RefSeq" id="WP_184709313.1">
    <property type="nucleotide sequence ID" value="NZ_JACHKZ010000017.1"/>
</dbReference>
<dbReference type="Pfam" id="PF06305">
    <property type="entry name" value="LapA_dom"/>
    <property type="match status" value="1"/>
</dbReference>
<dbReference type="EMBL" id="JACHKZ010000017">
    <property type="protein sequence ID" value="MBB6578692.1"/>
    <property type="molecule type" value="Genomic_DNA"/>
</dbReference>
<accession>A0ABR6RHR8</accession>
<comment type="caution">
    <text evidence="8">The sequence shown here is derived from an EMBL/GenBank/DDBJ whole genome shotgun (WGS) entry which is preliminary data.</text>
</comment>
<dbReference type="Proteomes" id="UP000562492">
    <property type="component" value="Unassembled WGS sequence"/>
</dbReference>
<reference evidence="8 9" key="1">
    <citation type="submission" date="2020-08" db="EMBL/GenBank/DDBJ databases">
        <title>Functional genomics of gut bacteria from endangered species of beetles.</title>
        <authorList>
            <person name="Carlos-Shanley C."/>
        </authorList>
    </citation>
    <scope>NUCLEOTIDE SEQUENCE [LARGE SCALE GENOMIC DNA]</scope>
    <source>
        <strain evidence="8 9">S00124</strain>
    </source>
</reference>
<keyword evidence="3 6" id="KW-1133">Transmembrane helix</keyword>
<keyword evidence="2 6" id="KW-0812">Transmembrane</keyword>
<proteinExistence type="predicted"/>
<keyword evidence="9" id="KW-1185">Reference proteome</keyword>
<evidence type="ECO:0000313" key="9">
    <source>
        <dbReference type="Proteomes" id="UP000562492"/>
    </source>
</evidence>
<evidence type="ECO:0000256" key="2">
    <source>
        <dbReference type="ARBA" id="ARBA00022692"/>
    </source>
</evidence>
<keyword evidence="4 6" id="KW-0472">Membrane</keyword>
<sequence>MKYLLWLLKAVIFFTLFAFALNNQRDVMVHFFFGTQWQAPLVLVVLLAFSAGVIVGIVGMVPRWWMHRKAAQRAAVPPEAESTTAPATNVTEASFKAEPLPPHGI</sequence>
<name>A0ABR6RHR8_9BURK</name>
<feature type="compositionally biased region" description="Polar residues" evidence="5">
    <location>
        <begin position="81"/>
        <end position="92"/>
    </location>
</feature>
<keyword evidence="1" id="KW-1003">Cell membrane</keyword>
<evidence type="ECO:0000256" key="5">
    <source>
        <dbReference type="SAM" id="MobiDB-lite"/>
    </source>
</evidence>
<evidence type="ECO:0000256" key="6">
    <source>
        <dbReference type="SAM" id="Phobius"/>
    </source>
</evidence>
<gene>
    <name evidence="8" type="ORF">HNP33_002778</name>
</gene>
<organism evidence="8 9">
    <name type="scientific">Comamonas odontotermitis</name>
    <dbReference type="NCBI Taxonomy" id="379895"/>
    <lineage>
        <taxon>Bacteria</taxon>
        <taxon>Pseudomonadati</taxon>
        <taxon>Pseudomonadota</taxon>
        <taxon>Betaproteobacteria</taxon>
        <taxon>Burkholderiales</taxon>
        <taxon>Comamonadaceae</taxon>
        <taxon>Comamonas</taxon>
    </lineage>
</organism>
<dbReference type="InterPro" id="IPR010445">
    <property type="entry name" value="LapA_dom"/>
</dbReference>
<evidence type="ECO:0000256" key="4">
    <source>
        <dbReference type="ARBA" id="ARBA00023136"/>
    </source>
</evidence>
<protein>
    <submittedName>
        <fullName evidence="8">Integral membrane protein</fullName>
    </submittedName>
</protein>
<evidence type="ECO:0000313" key="8">
    <source>
        <dbReference type="EMBL" id="MBB6578692.1"/>
    </source>
</evidence>
<feature type="region of interest" description="Disordered" evidence="5">
    <location>
        <begin position="74"/>
        <end position="105"/>
    </location>
</feature>
<feature type="transmembrane region" description="Helical" evidence="6">
    <location>
        <begin position="39"/>
        <end position="61"/>
    </location>
</feature>